<dbReference type="EMBL" id="BOML01000027">
    <property type="protein sequence ID" value="GIE01895.1"/>
    <property type="molecule type" value="Genomic_DNA"/>
</dbReference>
<feature type="chain" id="PRO_5046419840" description="L,D-TPase catalytic domain-containing protein" evidence="9">
    <location>
        <begin position="22"/>
        <end position="307"/>
    </location>
</feature>
<evidence type="ECO:0000256" key="6">
    <source>
        <dbReference type="ARBA" id="ARBA00023316"/>
    </source>
</evidence>
<dbReference type="CDD" id="cd16913">
    <property type="entry name" value="YkuD_like"/>
    <property type="match status" value="1"/>
</dbReference>
<proteinExistence type="predicted"/>
<comment type="caution">
    <text evidence="11">The sequence shown here is derived from an EMBL/GenBank/DDBJ whole genome shotgun (WGS) entry which is preliminary data.</text>
</comment>
<evidence type="ECO:0000256" key="3">
    <source>
        <dbReference type="ARBA" id="ARBA00022960"/>
    </source>
</evidence>
<dbReference type="PANTHER" id="PTHR30582:SF2">
    <property type="entry name" value="L,D-TRANSPEPTIDASE YCIB-RELATED"/>
    <property type="match status" value="1"/>
</dbReference>
<keyword evidence="5" id="KW-0012">Acyltransferase</keyword>
<feature type="signal peptide" evidence="9">
    <location>
        <begin position="1"/>
        <end position="21"/>
    </location>
</feature>
<evidence type="ECO:0000313" key="12">
    <source>
        <dbReference type="Proteomes" id="UP000637628"/>
    </source>
</evidence>
<name>A0ABQ3YWC0_9ACTN</name>
<evidence type="ECO:0000256" key="4">
    <source>
        <dbReference type="ARBA" id="ARBA00022984"/>
    </source>
</evidence>
<gene>
    <name evidence="11" type="ORF">Adu01nite_32450</name>
</gene>
<keyword evidence="6 7" id="KW-0961">Cell wall biogenesis/degradation</keyword>
<keyword evidence="9" id="KW-0732">Signal</keyword>
<dbReference type="InterPro" id="IPR005490">
    <property type="entry name" value="LD_TPept_cat_dom"/>
</dbReference>
<dbReference type="Gene3D" id="2.60.40.3710">
    <property type="match status" value="1"/>
</dbReference>
<dbReference type="InterPro" id="IPR038063">
    <property type="entry name" value="Transpep_catalytic_dom"/>
</dbReference>
<dbReference type="Gene3D" id="2.40.440.10">
    <property type="entry name" value="L,D-transpeptidase catalytic domain-like"/>
    <property type="match status" value="1"/>
</dbReference>
<keyword evidence="12" id="KW-1185">Reference proteome</keyword>
<dbReference type="Pfam" id="PF03734">
    <property type="entry name" value="YkuD"/>
    <property type="match status" value="1"/>
</dbReference>
<feature type="active site" description="Proton donor/acceptor" evidence="7">
    <location>
        <position position="233"/>
    </location>
</feature>
<dbReference type="InterPro" id="IPR041280">
    <property type="entry name" value="Big_10"/>
</dbReference>
<dbReference type="PROSITE" id="PS52029">
    <property type="entry name" value="LD_TPASE"/>
    <property type="match status" value="1"/>
</dbReference>
<dbReference type="SUPFAM" id="SSF141523">
    <property type="entry name" value="L,D-transpeptidase catalytic domain-like"/>
    <property type="match status" value="1"/>
</dbReference>
<evidence type="ECO:0000256" key="7">
    <source>
        <dbReference type="PROSITE-ProRule" id="PRU01373"/>
    </source>
</evidence>
<evidence type="ECO:0000259" key="10">
    <source>
        <dbReference type="PROSITE" id="PS52029"/>
    </source>
</evidence>
<keyword evidence="3 7" id="KW-0133">Cell shape</keyword>
<organism evidence="11 12">
    <name type="scientific">Paractinoplanes durhamensis</name>
    <dbReference type="NCBI Taxonomy" id="113563"/>
    <lineage>
        <taxon>Bacteria</taxon>
        <taxon>Bacillati</taxon>
        <taxon>Actinomycetota</taxon>
        <taxon>Actinomycetes</taxon>
        <taxon>Micromonosporales</taxon>
        <taxon>Micromonosporaceae</taxon>
        <taxon>Paractinoplanes</taxon>
    </lineage>
</organism>
<dbReference type="PANTHER" id="PTHR30582">
    <property type="entry name" value="L,D-TRANSPEPTIDASE"/>
    <property type="match status" value="1"/>
</dbReference>
<feature type="domain" description="L,D-TPase catalytic" evidence="10">
    <location>
        <begin position="160"/>
        <end position="274"/>
    </location>
</feature>
<sequence>MIAAAALATLAACSGSSSDGAAPSSSGGSWAGGPSSSGPEASASAPAGKPVHVRLFQADGTTWGVGMPIIAYLSAKITDAHEFVAATAVTVNDAPAGGAWYFQKSAIYAGYPIEAHYRTEKYWPAHAKIHMDLATKDRSAGTGLVFDNSLTLDMSTGAANISKIDGKSERMTVTSDGKQVFSFPVSLGKASTPTFGGTKIVMEKAKVQRMTGAGYDLKVPWSVRITNSGEFVHAASWNGGNIGQRSTSHGCTNLTVADAQRFFNFAQVGDVTVYTGTGGPTMPSWDGYGDWNLAWGTWQAGGVLRTT</sequence>
<accession>A0ABQ3YWC0</accession>
<feature type="active site" description="Nucleophile" evidence="7">
    <location>
        <position position="251"/>
    </location>
</feature>
<comment type="pathway">
    <text evidence="1 7">Cell wall biogenesis; peptidoglycan biosynthesis.</text>
</comment>
<evidence type="ECO:0000313" key="11">
    <source>
        <dbReference type="EMBL" id="GIE01895.1"/>
    </source>
</evidence>
<reference evidence="11 12" key="1">
    <citation type="submission" date="2021-01" db="EMBL/GenBank/DDBJ databases">
        <title>Whole genome shotgun sequence of Actinoplanes durhamensis NBRC 14914.</title>
        <authorList>
            <person name="Komaki H."/>
            <person name="Tamura T."/>
        </authorList>
    </citation>
    <scope>NUCLEOTIDE SEQUENCE [LARGE SCALE GENOMIC DNA]</scope>
    <source>
        <strain evidence="11 12">NBRC 14914</strain>
    </source>
</reference>
<evidence type="ECO:0000256" key="8">
    <source>
        <dbReference type="SAM" id="MobiDB-lite"/>
    </source>
</evidence>
<evidence type="ECO:0000256" key="5">
    <source>
        <dbReference type="ARBA" id="ARBA00023315"/>
    </source>
</evidence>
<keyword evidence="4 7" id="KW-0573">Peptidoglycan synthesis</keyword>
<evidence type="ECO:0000256" key="2">
    <source>
        <dbReference type="ARBA" id="ARBA00022679"/>
    </source>
</evidence>
<dbReference type="InterPro" id="IPR050979">
    <property type="entry name" value="LD-transpeptidase"/>
</dbReference>
<dbReference type="Proteomes" id="UP000637628">
    <property type="component" value="Unassembled WGS sequence"/>
</dbReference>
<dbReference type="Pfam" id="PF17964">
    <property type="entry name" value="Big_10"/>
    <property type="match status" value="1"/>
</dbReference>
<evidence type="ECO:0000256" key="1">
    <source>
        <dbReference type="ARBA" id="ARBA00004752"/>
    </source>
</evidence>
<feature type="region of interest" description="Disordered" evidence="8">
    <location>
        <begin position="22"/>
        <end position="46"/>
    </location>
</feature>
<evidence type="ECO:0000256" key="9">
    <source>
        <dbReference type="SAM" id="SignalP"/>
    </source>
</evidence>
<keyword evidence="2" id="KW-0808">Transferase</keyword>
<protein>
    <recommendedName>
        <fullName evidence="10">L,D-TPase catalytic domain-containing protein</fullName>
    </recommendedName>
</protein>